<dbReference type="RefSeq" id="WP_167563942.1">
    <property type="nucleotide sequence ID" value="NZ_CP049806.1"/>
</dbReference>
<evidence type="ECO:0000259" key="4">
    <source>
        <dbReference type="PROSITE" id="PS51782"/>
    </source>
</evidence>
<keyword evidence="3" id="KW-0472">Membrane</keyword>
<dbReference type="CDD" id="cd00118">
    <property type="entry name" value="LysM"/>
    <property type="match status" value="1"/>
</dbReference>
<dbReference type="EMBL" id="CP049806">
    <property type="protein sequence ID" value="QIT18648.1"/>
    <property type="molecule type" value="Genomic_DNA"/>
</dbReference>
<gene>
    <name evidence="5" type="ORF">G8E09_13475</name>
</gene>
<dbReference type="Proteomes" id="UP000501692">
    <property type="component" value="Chromosome"/>
</dbReference>
<keyword evidence="3" id="KW-0812">Transmembrane</keyword>
<feature type="transmembrane region" description="Helical" evidence="3">
    <location>
        <begin position="4685"/>
        <end position="4707"/>
    </location>
</feature>
<feature type="region of interest" description="Disordered" evidence="2">
    <location>
        <begin position="5280"/>
        <end position="5306"/>
    </location>
</feature>
<dbReference type="InterPro" id="IPR050708">
    <property type="entry name" value="T6SS_VgrG/RHS"/>
</dbReference>
<evidence type="ECO:0000313" key="6">
    <source>
        <dbReference type="Proteomes" id="UP000501692"/>
    </source>
</evidence>
<dbReference type="InterPro" id="IPR006530">
    <property type="entry name" value="YD"/>
</dbReference>
<name>A0A6H0FWF0_ACIPI</name>
<dbReference type="InterPro" id="IPR036779">
    <property type="entry name" value="LysM_dom_sf"/>
</dbReference>
<dbReference type="Pfam" id="PF05593">
    <property type="entry name" value="RHS_repeat"/>
    <property type="match status" value="7"/>
</dbReference>
<dbReference type="Pfam" id="PF25023">
    <property type="entry name" value="TEN_YD-shell"/>
    <property type="match status" value="1"/>
</dbReference>
<feature type="transmembrane region" description="Helical" evidence="3">
    <location>
        <begin position="4648"/>
        <end position="4673"/>
    </location>
</feature>
<dbReference type="NCBIfam" id="TIGR01643">
    <property type="entry name" value="YD_repeat_2x"/>
    <property type="match status" value="4"/>
</dbReference>
<sequence length="5332" mass="584318">MVAIVSGNGLGLFNSSLNQLGKRGVQGNASFGQSRIEDYINIAEGNLVIRQQGYNLSATGQDIQSVQTYNSKGLLNNNAQWSGEWSRRLTLVGNLNEAGSKIIVTAEDGHETTFNFSSANNYISKEGDGAYDKLSISGTTWTVTDGKTLAREIYTYDAVKKTGRLTGIQDNNGTNLVYSYDSTDRLISIRDNTSLNELIYQYDGTSNRIKRIDTKVGEVVSQNVYYEYDTANRLTKVITDLTPSDNLITDQKVYTTTYAYDGSSSRIASITQSDGSSVQFGYELDTANNVYRVISVKDSQGTTTFSYTANKTTVTNSLQEVWEYSYDANRQLTSIKNANAEVSSFSYDADGNVLTITDNESNKLTYRYDSNGNLTEEYGPTGKAIKYSYTNNTQLATVTEYLTLAVKDASGNWVLPTTGETKSTQYLYDAQRLRFVISAEGAVVEYIYNDKGQLVSKGGNYQAKYTSTMTYAAVDTWVKKQLKKELSSYEYDVYGNLKKEIHYSSIDATADATTGVIKNLGIVDDAAELIDYVYDARGLLLQKITRRGADRTTAGTTAASSVQSFAYDGMGRVLSEVGSTGTTSYSYGASKITVTNAAGLSTVQSFDSYGRLTSTVQTATNLPDRTTSYLYNEAGRLIYSKQPSGYEQFNFYDKKGRLTGVVDSSGLLTEYVYNKNDLQTKEIRYATAVSSAGWLANGVVSKKRVEEIRPAVAGLDRVVEKSYDSSSRLISVKQANGLITEYSYDSYGNIIQTKAGDRISRYFYNKDNLQVAALDAEGYLVETVYNSAGQKVQVNRHSKVTTESLRATGTLTQLKPTGTDNTILSSFYFYDAQGQLIGTVDEKKFVTAYLYNQKTNSVTTRQYALSTAEVKLNVTNFMIWADFINSLSSLSTYQDSTKSYDLQGRLIKVVDPRQGTTSYVYDEAGRLIKETLAASTANERVAYTRYNAFGEVTQTLRGEAANQLTTGMTADQVEQVYNQYAVKSFYDAAGRKTQVMSAAGQLTTFYYDKAGRLTHQINAEGNVVETGYSLFGEVISSTQYSKSLAATATDLATGTTAPSALANAVGVGKNLKGGELTTTFSSLVTAIKDATRDRIEKLEYDKLGKVSKKTDGLSNSIASVYNLYGELEQQTQQVTLGATKTTLQSSYAYSKRGELTSTILDSTGLKNTTLKQYDAYGRVITETDANGNVTRFDYSQDQGRTIQVTSADQGVTKTTYDAWGRQLIVNRNNNLTSYTYNDQTKTLTVKSPEGLQTTTQYNEFGDVVQVTQANQGKSSYLYNDDGQKTKETNAVAATTNYVYDKKTGLLSESTDAVGVKTSYYYDNANRVISQIVTLSATESQETSYSYDGLGQRLEVTEAKGSANERVTQYGYDKAGNLISVTQDAKGLKLVTSYSYDETGRQVKVTDKGLTTVYTYDALGRRISEVKDPGGLALKVEYRYDANGNVTRKIDEAGNSSWYVYNAMNQLVYTINSLGVVSGTVYDLNGKVIAQYHYTAVQDVSGWASKDIVTAANVTVSKTTANLTRFVYNKDGLEIYRIDAEGAVTETQYNELGKVAHVLQYDKVVTLTGEVLTADGIKTALTTAKASAQTQSYYYDALGRMVYSMNAAGYVTRNVYNALNQIIQVWDFRVATTLARNSTFAQMNAVYTVSPPAYFIHYMYYDKLGRKVYDLNQHGILTRYRYDELGNLISKKETVLHYGTILDLLRTKDAAGNLSARPPATIENYDAGLALLTEAQYRETNYYYDKVGRIAYQIDALGYVTRYNTNAAGQITKTFKYTTALAASLSRSSTLAQLNTVYLAATPPAYTANESLYDAVGRKVVDFNEMNLVTHYSYDALGNVVSKKVTTVTVENLLDLLRTKDANGVYTSARPATTVANCNAAILLLPASKMQETKYFYDKAGRRSHDIDALGYVTAYSYNPQGLQTSVKQTALNSDGILDLLRTKDTAGNFTVPRPALTADNLDKGIKLLAATNYRETSSYYDKDGRLSYQIDAQGYVTRYSYDAFDNVTSTARFNAATSLSRSSTLTQLDASYNIATLPEHALTQYAYDALNRKVKETDAQGATVETGYDAFNNVIWVKDKLGNKGYFAYDGLNRNTVKIDPEGYVTIYTYDVFGNQVTERKFLSPANQIDKTFDANGLYTGIKTLTSSTEVAPTTQPYWNVGVVYADITYQYDKLNRKTVIKDASGAYEAYTYTDGSAQPATYRNKLGGEYSYSYDKLGRLIKETLPELSGGKPVTHLYEYDAYGNKTKQVEASGLTEQRVSVYQYDNLNRLTAKIAEAVSTVQLQVKDATKPYLKGKVETTSSVAKESYQYDGYGNQILKTEANGAKTFSYYDKNARKIAEVNPLGGLTRWEYNAAGLVTKLQSYETAVSLPAQAGGAVPAAPAGNVRVVEYGYDKVGRQISVLSPNIASYEYDSQGKGALITQSAIEKTYYDGNGNIIRVEDAKGNSSYSYYDKAGRKILAIDQEGYATSWSYGNDATSQLSILTEVKYAKKLSRAVTGADTFTSLTSLLVKDAGNDRTTVSTYDKLGRVIKTELLNVSYSDSGVLKTASSVTYFTYNALDKLLTKKESAGETLNITYDKLGRESIRTFGSYTDSKSATVKQRISSVYNGLGLLSSSAVLGTNDTVSTDDRVTEYSYDKLGRLIKETDASLGHSVNYGYDLMGNRTWTSNSRKANDSITKYDETLIEYNLMGKEITRQTNEGVIPTGATAISWKTLEERETRYNVFGEITGKRLVKTDSTTKSTDSWQEVTEYNNQGKVWKSNANNGVTRYYLYDRNGNATLQLDTTGTGITAKSADQLKDLTGVSYTETVYDKRNQVVEVREPKFNQDKLDTSLNLFNQTISRTVDKSTVSLTDSASKLSFNAETQKLSIQANAQAQRVMIKYWPKGSTATASNILTVDMQATATAGQFVLDIGAIQANIEYSYSYSSSDATGKVLDSGTGAIKRSVNVVDVFSGGTVSANPVATATGNSVANTMGVVAVDVFNDYKLPITLIGNKAQKVTGRTEKIIPFRGGTLVTFNYDEGINVKKIQFALPSTLKGFGDGNFEVELSIDGQVYKKSVAAGSSLVEIALDNNTDKFLGGKDYSVKIYKRTSATTTELVMNSTNKITDKVALTYTGASYWSELPPMFYSKIGDLFEFEEQTVNQEGSLNNYSHLMMKNIPTGTSRVEVKYKVAGASQWSTLTSSAALYNNTAGWYKAGLNTLENNKLYDYQYLAYNAKGEILGGGQGIINTALNQAMITQKALSATDLPSVYIDKQETVNTKQDVVKGLFVASSDDSGSVSLNGSGYSPATVNVPIKLKYNFNNEILKKYGNNFVLIFKNSSDGYTKTLQNFAINADTASTDFYIDLSNEDFLKLKSDSEFTDQWHIDYFDVKLALVEDNKFLEIGMMRQKVISQIINHPFTPWGREGIPTRIIGIPTDNHIYNYMDLGGGSYLKVNNQGADAKKVLLYYRELGSVEPYKVSSANPLKDVYGQEINGDFQLDLRDIDPLKKYEFQYVSFNKDYIVINRQQGVLEQNAQGAKVTTTPLNYGGDGFILFSGTDIQFIDQFKPVTSASTSAKLKIRKVGTAVWEQFALTGTSDWFSWNGNQGRDGEYEFQLDSFNGTTQTTPSGSIIGKLRLGSQPKVLSYIPKSFAQNQITFAGQPTGSSKVTVKYGTAAGLLNKTAVLTVGSDGKAILDATDLAEQNLLGSTTVYYSYETTDANGKLLNRATGYVNVGVGAGSGQHTNQLNDSWLDFQPAQNNGSKMELFYRKRQVDASGNFVSDLVSADINSDAYWASSNQFQKVSLTPSNGIYRWNLNDLVPKSGFENYEYFYQLYDSAGKVIAFVPGKLSIDSKGNGSSQQNKWVINGSGDRASQIVKSQTYNAFGEIISETDGNGNTSSLSYNTMGKLTKKVLPTVDIRKSDGTVVQGTPTLEYGYDLSGRLLTSKDANGNINKQSYLNGRNLETGDWLVEKETHADTGEVSNLYDVYGNLIEQSNALGVKTGYSYDINGNLIQITRAARTTGTVGATHITSGGVQTSLIDTFTYDELGNRLSATNALKNTTTTDYDALGRVVQSKTAEGVTTKVDYVYDATISNLNSSKGGIRRTETDGLGKTLVDEQDYFGRTIKHTDKGEHVFNYTYNAGGWLTKQINSQGQSIDYSYYSNGSIKEIRDTALNLLTSYRYDNNGNRIEERYQELNGKVGEPRVFQNALINYDSLNRKISVQDQSFNIHYEYDGNGNIVHMLANYRDAVNAAPKIQDFWYSYDSMNRFTISMGVLNSTAKKVERGNTGIAISYDKLGQRLTADYGKDALNSTKAHKESYSYTTDGYLETVKNADYSSTGILGTQYTVSTRYNDALGRVTKYTDNNENSATVYQTTTTTYSKDNQITEQKKEGGNSAGTTLYTYLADKATLDKTVMTPTSGSIQTTQYAYEWWDSAKQSKITTTVDSLKGETSLSYNINGHLSGFVDDKNAQNKRSATYINNSQGMVLQRNELINNTMNRYRNFYYVNGQRVGDLSNDGPSREDYVQNLQSNRATATQAKDFKPISSADFDQNFEPINAQYPSSASTSYVVNNGDTLQSIALSVWGDASMWYMLADVNGLSATDKLTAGQVLTVPNKVTNIHNNSETFRPYNPGEAIGNTQPTVPSPPPPPKPKKKCGGIAQIVMIVVAVVATIFTAGAALSVLAPGMSLFAGGLSVLAGTSSLGIAGSMAVAAGAAAVGSAASQLAGKAMGVVDSFSWSQVGISALTAAATAGVGGALAPAAGTAGTTATQSSWASAAKTAVNNGGWVAKGAVYGAVNYGSTYLANQVFGNNQSFSWASLGSSIVGSIAAAGIGAKGLLDGLGTTVSPYAYSLAGANAAAVIDDKWFGGAKPDYLNVSMAAIANTVGRQFGENADGWFADSNTNDLVANFNEEEFLRQEAIRSKTRPLYVADNSRNKDVLSDYHPNQLPTISIRASQEGELMAGVIGDNLYIEDNSIKGELYTIKVEAEIPDTTTNTLDGARSFFQNRAQALEEWGNASVPFQYSWATPKINTGNPRLDRYYFQPVNDLFNTTANIGWNALKLAGNTAAIVSNSPVALFSAVSGDYEASQQFYEDLYLSNPLTASIGGVRSGLGYIRDVREFNKANVVGRTIGTSQRGSTSLGLLNDIPVGSTTGEVLTASMPVSKSPGAALRDKWGYLDKKERQILIESKVEANAERWVRNYEIKLNEQYPSLNAHFVDKHGPDIPLQPNLEQRSIDGRHPRTGTRSRRGQAEISSQFNDWRTQMAVINEATTRVDRGLPRYTGVDRYNNPVVSGRSSTGVGRGYMPNRQNPSQPIFNPELNGWLMRFERTKNIPFTGYPTK</sequence>
<dbReference type="InterPro" id="IPR018392">
    <property type="entry name" value="LysM"/>
</dbReference>
<dbReference type="InterPro" id="IPR031325">
    <property type="entry name" value="RHS_repeat"/>
</dbReference>
<feature type="domain" description="LysM" evidence="4">
    <location>
        <begin position="4555"/>
        <end position="4602"/>
    </location>
</feature>
<evidence type="ECO:0000256" key="2">
    <source>
        <dbReference type="SAM" id="MobiDB-lite"/>
    </source>
</evidence>
<dbReference type="Gene3D" id="3.10.350.10">
    <property type="entry name" value="LysM domain"/>
    <property type="match status" value="1"/>
</dbReference>
<organism evidence="5 6">
    <name type="scientific">Acinetobacter pittii</name>
    <name type="common">Acinetobacter genomosp. 3</name>
    <dbReference type="NCBI Taxonomy" id="48296"/>
    <lineage>
        <taxon>Bacteria</taxon>
        <taxon>Pseudomonadati</taxon>
        <taxon>Pseudomonadota</taxon>
        <taxon>Gammaproteobacteria</taxon>
        <taxon>Moraxellales</taxon>
        <taxon>Moraxellaceae</taxon>
        <taxon>Acinetobacter</taxon>
        <taxon>Acinetobacter calcoaceticus/baumannii complex</taxon>
    </lineage>
</organism>
<dbReference type="Gene3D" id="2.180.10.10">
    <property type="entry name" value="RHS repeat-associated core"/>
    <property type="match status" value="12"/>
</dbReference>
<feature type="region of interest" description="Disordered" evidence="2">
    <location>
        <begin position="5210"/>
        <end position="5243"/>
    </location>
</feature>
<dbReference type="SMART" id="SM00257">
    <property type="entry name" value="LysM"/>
    <property type="match status" value="1"/>
</dbReference>
<dbReference type="PROSITE" id="PS51782">
    <property type="entry name" value="LYSM"/>
    <property type="match status" value="1"/>
</dbReference>
<dbReference type="Pfam" id="PF01476">
    <property type="entry name" value="LysM"/>
    <property type="match status" value="1"/>
</dbReference>
<proteinExistence type="predicted"/>
<accession>A0A6H0FWF0</accession>
<protein>
    <submittedName>
        <fullName evidence="5">LysM peptidoglycan-binding domain-containing protein</fullName>
    </submittedName>
</protein>
<reference evidence="5 6" key="1">
    <citation type="submission" date="2020-03" db="EMBL/GenBank/DDBJ databases">
        <authorList>
            <person name="Zhang L."/>
            <person name="Han X."/>
            <person name="Chen Y."/>
            <person name="Yu Y."/>
        </authorList>
    </citation>
    <scope>NUCLEOTIDE SEQUENCE [LARGE SCALE GENOMIC DNA]</scope>
    <source>
        <strain evidence="5 6">A1254</strain>
    </source>
</reference>
<dbReference type="PANTHER" id="PTHR32305">
    <property type="match status" value="1"/>
</dbReference>
<dbReference type="PANTHER" id="PTHR32305:SF15">
    <property type="entry name" value="PROTEIN RHSA-RELATED"/>
    <property type="match status" value="1"/>
</dbReference>
<dbReference type="InterPro" id="IPR056823">
    <property type="entry name" value="TEN-like_YD-shell"/>
</dbReference>
<evidence type="ECO:0000256" key="3">
    <source>
        <dbReference type="SAM" id="Phobius"/>
    </source>
</evidence>
<evidence type="ECO:0000256" key="1">
    <source>
        <dbReference type="ARBA" id="ARBA00022737"/>
    </source>
</evidence>
<evidence type="ECO:0000313" key="5">
    <source>
        <dbReference type="EMBL" id="QIT18648.1"/>
    </source>
</evidence>
<keyword evidence="1" id="KW-0677">Repeat</keyword>
<keyword evidence="3" id="KW-1133">Transmembrane helix</keyword>